<evidence type="ECO:0000256" key="3">
    <source>
        <dbReference type="ARBA" id="ARBA00023125"/>
    </source>
</evidence>
<sequence>MELRLLGSVEVWAGGHRLDVGPPQRRATLAALLVDAGRLVPTETLIDRVWADEPPQAAREALYANISRLRRLFRQPTDGPDQAQPVVLLQRGGGYTLQVAPERVDLLRFRDLVRAARQREPAGRAVLLRQALDLWRGPALADVPGNWATRMRRSWSLERLDAAVEWARAELRLGRQKQLVGGLRTLVAEYPLAEPLTAVLMRALADTGRVAEALDCYATIRTELVEQLGAEPGRELRELHEGLLRDGTSVGTDGTAGTDRTDGTAEPAGTDGAAKPAETPETARVPAGRNDLSGDIVDFTGREAELRQLLDFLPAEVGAGPAVVLSAIDGMAGIGKTALAVHAAHRLTSRYPDAQLMVDLHGHATGREPARPHAVLESLLGALGVPGSQIPDGLDERASLWRAELAGRRALVVLDNAANAAQVRPLLPGTSRSLTLITSRRRLTELDGAHVISLDVLPPDDALTLFHRVLGTGRAPDPADDVAEVVRLCGYLPLAIRIAAARLRTRPAWTVAHLADRLASRQRRLTELTVGDRSVAAAFALSYQHLGEEQRRTFRFLGLVPGPDFDDFATAAVLGTDLERAGRLLEELVDVHLLQQPAPGRYRFHDLLRVQAEELVRQTDPEPETRAATERLFDYYLHTTGRAAAGWDARGTAFQLTPAYPPTAAPELENREQVAAWLDGEYANLLAAVTHAAQHGPYAPAWQLPHLLISFFHARGRLGDWLSTHQLGLQAARRAADRHAEAETLKNLGVAYWVTMRMDEALAHNQEALALFQQAGNQRGEGDALNNLGLAHERLGRYDEAIDYYERALVLRLAIGDWRGEGGTLQNLANVYDKVGRLTDARDRYRRSLEIFQRHGDLRAEAIVLGNLGILLERQEQYDDAIEVYQRSLALADEIDDQWVRGNNLTNLGSLHRKQGRYDEAIETHAAALALLREIGDRGAETEVLNNLADAHLDAGQHDRAGERYRQALALAGDVGHRHQEGNAHRGLGRLLRDGDPGAARRHWEQALEIYAELGVPEAAELSALLAHLPAEPD</sequence>
<comment type="caution">
    <text evidence="9">The sequence shown here is derived from an EMBL/GenBank/DDBJ whole genome shotgun (WGS) entry which is preliminary data.</text>
</comment>
<evidence type="ECO:0000256" key="7">
    <source>
        <dbReference type="SAM" id="MobiDB-lite"/>
    </source>
</evidence>
<evidence type="ECO:0000256" key="4">
    <source>
        <dbReference type="ARBA" id="ARBA00023163"/>
    </source>
</evidence>
<protein>
    <submittedName>
        <fullName evidence="9">SARP family transcriptional regulator</fullName>
    </submittedName>
</protein>
<dbReference type="PROSITE" id="PS50293">
    <property type="entry name" value="TPR_REGION"/>
    <property type="match status" value="1"/>
</dbReference>
<evidence type="ECO:0000256" key="6">
    <source>
        <dbReference type="PROSITE-ProRule" id="PRU01091"/>
    </source>
</evidence>
<dbReference type="Gene3D" id="1.25.40.10">
    <property type="entry name" value="Tetratricopeptide repeat domain"/>
    <property type="match status" value="3"/>
</dbReference>
<feature type="repeat" description="TPR" evidence="5">
    <location>
        <begin position="942"/>
        <end position="975"/>
    </location>
</feature>
<proteinExistence type="inferred from homology"/>
<feature type="domain" description="OmpR/PhoB-type" evidence="8">
    <location>
        <begin position="1"/>
        <end position="99"/>
    </location>
</feature>
<dbReference type="PROSITE" id="PS51755">
    <property type="entry name" value="OMPR_PHOB"/>
    <property type="match status" value="1"/>
</dbReference>
<keyword evidence="3 6" id="KW-0238">DNA-binding</keyword>
<dbReference type="CDD" id="cd15831">
    <property type="entry name" value="BTAD"/>
    <property type="match status" value="1"/>
</dbReference>
<dbReference type="Pfam" id="PF03704">
    <property type="entry name" value="BTAD"/>
    <property type="match status" value="1"/>
</dbReference>
<dbReference type="InterPro" id="IPR036388">
    <property type="entry name" value="WH-like_DNA-bd_sf"/>
</dbReference>
<dbReference type="PANTHER" id="PTHR35807">
    <property type="entry name" value="TRANSCRIPTIONAL REGULATOR REDD-RELATED"/>
    <property type="match status" value="1"/>
</dbReference>
<dbReference type="InterPro" id="IPR027417">
    <property type="entry name" value="P-loop_NTPase"/>
</dbReference>
<feature type="DNA-binding region" description="OmpR/PhoB-type" evidence="6">
    <location>
        <begin position="1"/>
        <end position="99"/>
    </location>
</feature>
<dbReference type="RefSeq" id="WP_203868721.1">
    <property type="nucleotide sequence ID" value="NZ_BONW01000026.1"/>
</dbReference>
<dbReference type="SUPFAM" id="SSF52540">
    <property type="entry name" value="P-loop containing nucleoside triphosphate hydrolases"/>
    <property type="match status" value="1"/>
</dbReference>
<keyword evidence="5" id="KW-0802">TPR repeat</keyword>
<dbReference type="InterPro" id="IPR001867">
    <property type="entry name" value="OmpR/PhoB-type_DNA-bd"/>
</dbReference>
<evidence type="ECO:0000256" key="1">
    <source>
        <dbReference type="ARBA" id="ARBA00005820"/>
    </source>
</evidence>
<evidence type="ECO:0000256" key="5">
    <source>
        <dbReference type="PROSITE-ProRule" id="PRU00339"/>
    </source>
</evidence>
<dbReference type="SMART" id="SM00028">
    <property type="entry name" value="TPR"/>
    <property type="match status" value="7"/>
</dbReference>
<dbReference type="InterPro" id="IPR051677">
    <property type="entry name" value="AfsR-DnrI-RedD_regulator"/>
</dbReference>
<dbReference type="Gene3D" id="1.10.10.10">
    <property type="entry name" value="Winged helix-like DNA-binding domain superfamily/Winged helix DNA-binding domain"/>
    <property type="match status" value="1"/>
</dbReference>
<dbReference type="InterPro" id="IPR005158">
    <property type="entry name" value="BTAD"/>
</dbReference>
<accession>A0ABQ4E6H9</accession>
<feature type="repeat" description="TPR" evidence="5">
    <location>
        <begin position="902"/>
        <end position="935"/>
    </location>
</feature>
<dbReference type="SUPFAM" id="SSF46894">
    <property type="entry name" value="C-terminal effector domain of the bipartite response regulators"/>
    <property type="match status" value="1"/>
</dbReference>
<dbReference type="InterPro" id="IPR016032">
    <property type="entry name" value="Sig_transdc_resp-reg_C-effctor"/>
</dbReference>
<dbReference type="EMBL" id="BONW01000026">
    <property type="protein sequence ID" value="GIG90288.1"/>
    <property type="molecule type" value="Genomic_DNA"/>
</dbReference>
<dbReference type="Gene3D" id="3.40.50.300">
    <property type="entry name" value="P-loop containing nucleotide triphosphate hydrolases"/>
    <property type="match status" value="1"/>
</dbReference>
<dbReference type="SUPFAM" id="SSF48452">
    <property type="entry name" value="TPR-like"/>
    <property type="match status" value="3"/>
</dbReference>
<keyword evidence="4" id="KW-0804">Transcription</keyword>
<feature type="repeat" description="TPR" evidence="5">
    <location>
        <begin position="862"/>
        <end position="895"/>
    </location>
</feature>
<keyword evidence="10" id="KW-1185">Reference proteome</keyword>
<reference evidence="9 10" key="1">
    <citation type="submission" date="2021-01" db="EMBL/GenBank/DDBJ databases">
        <title>Whole genome shotgun sequence of Plantactinospora endophytica NBRC 110450.</title>
        <authorList>
            <person name="Komaki H."/>
            <person name="Tamura T."/>
        </authorList>
    </citation>
    <scope>NUCLEOTIDE SEQUENCE [LARGE SCALE GENOMIC DNA]</scope>
    <source>
        <strain evidence="9 10">NBRC 110450</strain>
    </source>
</reference>
<evidence type="ECO:0000313" key="10">
    <source>
        <dbReference type="Proteomes" id="UP000646749"/>
    </source>
</evidence>
<dbReference type="SMART" id="SM01043">
    <property type="entry name" value="BTAD"/>
    <property type="match status" value="1"/>
</dbReference>
<keyword evidence="2" id="KW-0805">Transcription regulation</keyword>
<feature type="region of interest" description="Disordered" evidence="7">
    <location>
        <begin position="245"/>
        <end position="290"/>
    </location>
</feature>
<dbReference type="Pfam" id="PF13424">
    <property type="entry name" value="TPR_12"/>
    <property type="match status" value="3"/>
</dbReference>
<dbReference type="InterPro" id="IPR019734">
    <property type="entry name" value="TPR_rpt"/>
</dbReference>
<dbReference type="SMART" id="SM00862">
    <property type="entry name" value="Trans_reg_C"/>
    <property type="match status" value="1"/>
</dbReference>
<feature type="repeat" description="TPR" evidence="5">
    <location>
        <begin position="782"/>
        <end position="815"/>
    </location>
</feature>
<dbReference type="Proteomes" id="UP000646749">
    <property type="component" value="Unassembled WGS sequence"/>
</dbReference>
<dbReference type="InterPro" id="IPR011990">
    <property type="entry name" value="TPR-like_helical_dom_sf"/>
</dbReference>
<evidence type="ECO:0000259" key="8">
    <source>
        <dbReference type="PROSITE" id="PS51755"/>
    </source>
</evidence>
<name>A0ABQ4E6H9_9ACTN</name>
<organism evidence="9 10">
    <name type="scientific">Plantactinospora endophytica</name>
    <dbReference type="NCBI Taxonomy" id="673535"/>
    <lineage>
        <taxon>Bacteria</taxon>
        <taxon>Bacillati</taxon>
        <taxon>Actinomycetota</taxon>
        <taxon>Actinomycetes</taxon>
        <taxon>Micromonosporales</taxon>
        <taxon>Micromonosporaceae</taxon>
        <taxon>Plantactinospora</taxon>
    </lineage>
</organism>
<dbReference type="PROSITE" id="PS50005">
    <property type="entry name" value="TPR"/>
    <property type="match status" value="4"/>
</dbReference>
<dbReference type="PRINTS" id="PR00364">
    <property type="entry name" value="DISEASERSIST"/>
</dbReference>
<comment type="similarity">
    <text evidence="1">Belongs to the AfsR/DnrI/RedD regulatory family.</text>
</comment>
<gene>
    <name evidence="9" type="ORF">Pen02_52240</name>
</gene>
<dbReference type="PANTHER" id="PTHR35807:SF1">
    <property type="entry name" value="TRANSCRIPTIONAL REGULATOR REDD"/>
    <property type="match status" value="1"/>
</dbReference>
<evidence type="ECO:0000256" key="2">
    <source>
        <dbReference type="ARBA" id="ARBA00023015"/>
    </source>
</evidence>
<dbReference type="Pfam" id="PF00486">
    <property type="entry name" value="Trans_reg_C"/>
    <property type="match status" value="1"/>
</dbReference>
<evidence type="ECO:0000313" key="9">
    <source>
        <dbReference type="EMBL" id="GIG90288.1"/>
    </source>
</evidence>
<feature type="compositionally biased region" description="Low complexity" evidence="7">
    <location>
        <begin position="245"/>
        <end position="258"/>
    </location>
</feature>